<sequence length="277" mass="30472">MDESDFKEQLVSLGLTRYEAAVYLALLERQDCAPPQIAARAAVPRQRIYDTLASLLDRGLCAEGHSGQRTLFRAVDPAVALPALLAERERQWEEESARRRTQANTLAEALAPLFAAGGDADDPLANIEVIAQSSRIADRAAALAAKAEREIRVCFKRPSIISDDDNRRLVQEPLGRGVAYRAIYEKQILRDPLSLALVRQCVAWGQQARFVTEIPVKMQLHDGDVALLSLQDTPGDTPRFTAIAITNRGLARMLGLAFEALWEQAEEIAELGAASEE</sequence>
<dbReference type="PANTHER" id="PTHR34293">
    <property type="entry name" value="HTH-TYPE TRANSCRIPTIONAL REGULATOR TRMBL2"/>
    <property type="match status" value="1"/>
</dbReference>
<dbReference type="InterPro" id="IPR036390">
    <property type="entry name" value="WH_DNA-bd_sf"/>
</dbReference>
<reference evidence="1 2" key="1">
    <citation type="journal article" date="2019" name="Int. J. Syst. Evol. Microbiol.">
        <title>Capsulimonas corticalis gen. nov., sp. nov., an aerobic capsulated bacterium, of a novel bacterial order, Capsulimonadales ord. nov., of the class Armatimonadia of the phylum Armatimonadetes.</title>
        <authorList>
            <person name="Li J."/>
            <person name="Kudo C."/>
            <person name="Tonouchi A."/>
        </authorList>
    </citation>
    <scope>NUCLEOTIDE SEQUENCE [LARGE SCALE GENOMIC DNA]</scope>
    <source>
        <strain evidence="1 2">AX-7</strain>
    </source>
</reference>
<accession>A0A402CNN6</accession>
<gene>
    <name evidence="1" type="ORF">CCAX7_53380</name>
</gene>
<name>A0A402CNN6_9BACT</name>
<dbReference type="AlphaFoldDB" id="A0A402CNN6"/>
<dbReference type="InterPro" id="IPR036388">
    <property type="entry name" value="WH-like_DNA-bd_sf"/>
</dbReference>
<evidence type="ECO:0000313" key="1">
    <source>
        <dbReference type="EMBL" id="BDI33287.1"/>
    </source>
</evidence>
<proteinExistence type="predicted"/>
<dbReference type="EMBL" id="AP025739">
    <property type="protein sequence ID" value="BDI33287.1"/>
    <property type="molecule type" value="Genomic_DNA"/>
</dbReference>
<dbReference type="PANTHER" id="PTHR34293:SF1">
    <property type="entry name" value="HTH-TYPE TRANSCRIPTIONAL REGULATOR TRMBL2"/>
    <property type="match status" value="1"/>
</dbReference>
<dbReference type="InterPro" id="IPR051797">
    <property type="entry name" value="TrmB-like"/>
</dbReference>
<protein>
    <submittedName>
        <fullName evidence="1">TrmB family transcriptional regulator</fullName>
    </submittedName>
</protein>
<dbReference type="Proteomes" id="UP000287394">
    <property type="component" value="Chromosome"/>
</dbReference>
<dbReference type="SUPFAM" id="SSF46785">
    <property type="entry name" value="Winged helix' DNA-binding domain"/>
    <property type="match status" value="1"/>
</dbReference>
<evidence type="ECO:0000313" key="2">
    <source>
        <dbReference type="Proteomes" id="UP000287394"/>
    </source>
</evidence>
<dbReference type="KEGG" id="ccot:CCAX7_53380"/>
<dbReference type="Gene3D" id="1.10.10.10">
    <property type="entry name" value="Winged helix-like DNA-binding domain superfamily/Winged helix DNA-binding domain"/>
    <property type="match status" value="1"/>
</dbReference>
<dbReference type="OrthoDB" id="1493540at2"/>
<dbReference type="RefSeq" id="WP_119319052.1">
    <property type="nucleotide sequence ID" value="NZ_AP025739.1"/>
</dbReference>
<dbReference type="InterPro" id="IPR002831">
    <property type="entry name" value="Tscrpt_reg_TrmB_N"/>
</dbReference>
<dbReference type="Pfam" id="PF01978">
    <property type="entry name" value="TrmB"/>
    <property type="match status" value="1"/>
</dbReference>
<keyword evidence="2" id="KW-1185">Reference proteome</keyword>
<organism evidence="1 2">
    <name type="scientific">Capsulimonas corticalis</name>
    <dbReference type="NCBI Taxonomy" id="2219043"/>
    <lineage>
        <taxon>Bacteria</taxon>
        <taxon>Bacillati</taxon>
        <taxon>Armatimonadota</taxon>
        <taxon>Armatimonadia</taxon>
        <taxon>Capsulimonadales</taxon>
        <taxon>Capsulimonadaceae</taxon>
        <taxon>Capsulimonas</taxon>
    </lineage>
</organism>